<dbReference type="RefSeq" id="WP_007318526.1">
    <property type="nucleotide sequence ID" value="NZ_BAEH01000076.1"/>
</dbReference>
<dbReference type="Pfam" id="PF00425">
    <property type="entry name" value="Chorismate_bind"/>
    <property type="match status" value="1"/>
</dbReference>
<dbReference type="InterPro" id="IPR019999">
    <property type="entry name" value="Anth_synth_I-like"/>
</dbReference>
<dbReference type="Proteomes" id="UP000035034">
    <property type="component" value="Unassembled WGS sequence"/>
</dbReference>
<proteinExistence type="inferred from homology"/>
<dbReference type="SUPFAM" id="SSF56322">
    <property type="entry name" value="ADC synthase"/>
    <property type="match status" value="1"/>
</dbReference>
<dbReference type="PANTHER" id="PTHR42839:SF2">
    <property type="entry name" value="ISOCHORISMATE SYNTHASE ENTC"/>
    <property type="match status" value="1"/>
</dbReference>
<keyword evidence="4" id="KW-0413">Isomerase</keyword>
<comment type="caution">
    <text evidence="7">The sequence shown here is derived from an EMBL/GenBank/DDBJ whole genome shotgun (WGS) entry which is preliminary data.</text>
</comment>
<gene>
    <name evidence="7" type="ORF">GOEFS_076_00200</name>
</gene>
<evidence type="ECO:0000256" key="1">
    <source>
        <dbReference type="ARBA" id="ARBA00000799"/>
    </source>
</evidence>
<keyword evidence="8" id="KW-1185">Reference proteome</keyword>
<evidence type="ECO:0000313" key="8">
    <source>
        <dbReference type="Proteomes" id="UP000035034"/>
    </source>
</evidence>
<accession>H0R290</accession>
<evidence type="ECO:0000256" key="4">
    <source>
        <dbReference type="ARBA" id="ARBA00023235"/>
    </source>
</evidence>
<dbReference type="OrthoDB" id="9806579at2"/>
<sequence>MVNVRAPKLILYGCLVPDISTFVLSRPDHSITAAGVGRAFPNAADAAAAAREGIVVVGAIGFDTTAPAALFSPQSVSRSGGPIPASTPPERAITTLATTPQPEVHRDRVAAAVDLINAGEAEKIVLARSVTLRSETPLDPSELLANFAAGNPDGNAFGVDLSACGDADFDGTWLLGSSPELLIRKQGRTVTCHPYAGSIPRQQDPVADTTAGQRLLESPKDLAEHAFVVDYLRDALTPLCSELDASHTPNLLSTNEIWHLSTPITGTLRDENTTALDLALALTPTPAVGGTPKDSATSIIAKLEEPRGFYAGAVGWCDENGDGEWMVSIRCLQLAADRVTIRTWAGGGIVAASEPQAELDETTAKLRTVLRALGAQPAPHGDGQPSA</sequence>
<evidence type="ECO:0000313" key="7">
    <source>
        <dbReference type="EMBL" id="GAB19191.1"/>
    </source>
</evidence>
<dbReference type="InterPro" id="IPR004561">
    <property type="entry name" value="IsoChor_synthase"/>
</dbReference>
<dbReference type="STRING" id="1077974.GOEFS_076_00200"/>
<dbReference type="EC" id="5.4.4.2" evidence="3"/>
<name>H0R290_9ACTN</name>
<dbReference type="PRINTS" id="PR00095">
    <property type="entry name" value="ANTSNTHASEI"/>
</dbReference>
<dbReference type="InterPro" id="IPR015890">
    <property type="entry name" value="Chorismate_C"/>
</dbReference>
<evidence type="ECO:0000256" key="3">
    <source>
        <dbReference type="ARBA" id="ARBA00012824"/>
    </source>
</evidence>
<evidence type="ECO:0000256" key="5">
    <source>
        <dbReference type="ARBA" id="ARBA00041564"/>
    </source>
</evidence>
<feature type="domain" description="Chorismate-utilising enzyme C-terminal" evidence="6">
    <location>
        <begin position="103"/>
        <end position="365"/>
    </location>
</feature>
<dbReference type="PANTHER" id="PTHR42839">
    <property type="entry name" value="ISOCHORISMATE SYNTHASE ENTC"/>
    <property type="match status" value="1"/>
</dbReference>
<evidence type="ECO:0000256" key="2">
    <source>
        <dbReference type="ARBA" id="ARBA00005297"/>
    </source>
</evidence>
<protein>
    <recommendedName>
        <fullName evidence="3">isochorismate synthase</fullName>
        <ecNumber evidence="3">5.4.4.2</ecNumber>
    </recommendedName>
    <alternativeName>
        <fullName evidence="5">Isochorismate mutase</fullName>
    </alternativeName>
</protein>
<dbReference type="NCBIfam" id="TIGR00543">
    <property type="entry name" value="isochor_syn"/>
    <property type="match status" value="1"/>
</dbReference>
<dbReference type="GO" id="GO:0009697">
    <property type="term" value="P:salicylic acid biosynthetic process"/>
    <property type="evidence" value="ECO:0007669"/>
    <property type="project" value="TreeGrafter"/>
</dbReference>
<dbReference type="AlphaFoldDB" id="H0R290"/>
<dbReference type="Gene3D" id="3.60.120.10">
    <property type="entry name" value="Anthranilate synthase"/>
    <property type="match status" value="1"/>
</dbReference>
<dbReference type="InterPro" id="IPR005801">
    <property type="entry name" value="ADC_synthase"/>
</dbReference>
<comment type="similarity">
    <text evidence="2">Belongs to the isochorismate synthase family.</text>
</comment>
<dbReference type="EMBL" id="BAEH01000076">
    <property type="protein sequence ID" value="GAB19191.1"/>
    <property type="molecule type" value="Genomic_DNA"/>
</dbReference>
<organism evidence="7 8">
    <name type="scientific">Gordonia effusa NBRC 100432</name>
    <dbReference type="NCBI Taxonomy" id="1077974"/>
    <lineage>
        <taxon>Bacteria</taxon>
        <taxon>Bacillati</taxon>
        <taxon>Actinomycetota</taxon>
        <taxon>Actinomycetes</taxon>
        <taxon>Mycobacteriales</taxon>
        <taxon>Gordoniaceae</taxon>
        <taxon>Gordonia</taxon>
    </lineage>
</organism>
<dbReference type="GO" id="GO:0008909">
    <property type="term" value="F:isochorismate synthase activity"/>
    <property type="evidence" value="ECO:0007669"/>
    <property type="project" value="UniProtKB-EC"/>
</dbReference>
<reference evidence="7 8" key="1">
    <citation type="submission" date="2011-12" db="EMBL/GenBank/DDBJ databases">
        <title>Whole genome shotgun sequence of Gordonia effusa NBRC 100432.</title>
        <authorList>
            <person name="Yoshida I."/>
            <person name="Takarada H."/>
            <person name="Hosoyama A."/>
            <person name="Tsuchikane K."/>
            <person name="Katsumata H."/>
            <person name="Yamazaki S."/>
            <person name="Fujita N."/>
        </authorList>
    </citation>
    <scope>NUCLEOTIDE SEQUENCE [LARGE SCALE GENOMIC DNA]</scope>
    <source>
        <strain evidence="7 8">NBRC 100432</strain>
    </source>
</reference>
<evidence type="ECO:0000259" key="6">
    <source>
        <dbReference type="Pfam" id="PF00425"/>
    </source>
</evidence>
<dbReference type="eggNOG" id="COG1169">
    <property type="taxonomic scope" value="Bacteria"/>
</dbReference>
<comment type="catalytic activity">
    <reaction evidence="1">
        <text>chorismate = isochorismate</text>
        <dbReference type="Rhea" id="RHEA:18985"/>
        <dbReference type="ChEBI" id="CHEBI:29748"/>
        <dbReference type="ChEBI" id="CHEBI:29780"/>
        <dbReference type="EC" id="5.4.4.2"/>
    </reaction>
</comment>